<evidence type="ECO:0000313" key="3">
    <source>
        <dbReference type="Proteomes" id="UP000248975"/>
    </source>
</evidence>
<dbReference type="AlphaFoldDB" id="A0A2W5S7A0"/>
<keyword evidence="1" id="KW-0812">Transmembrane</keyword>
<proteinExistence type="predicted"/>
<sequence length="363" mass="38820">MADELRPFGNADLRAAVAANILTEAQAASVIALADDRAGRRVAMPAEDEPFEFFRGFSEIFVSIGLLILFGGVAGFVALVGGIILLPLICAAIAWWWAGYFTLKRRMNLPSMVLAVTFGAGLYTSAVMLLVNEDSPRFAVVASFLIAAAGMALWYRRFRLPFSAFVLGCFLLGAIYTTTASFDSLGGFIGSSRFGVDGLFDLRESPQFALATLGFGIGAFLVAMWFDTCDPHRLGRHAATAFWLHMLAAPALVNTVALTLYNVGGALGIVTLALSLVAIAAMALVIDRRSFLTAAIGYIAIVLGWIVRSSSGDSAESWTLIAIVLGAFVTALGTWWVPLRSALMRALPDFPGKSRLPPYAETK</sequence>
<evidence type="ECO:0000256" key="1">
    <source>
        <dbReference type="SAM" id="Phobius"/>
    </source>
</evidence>
<dbReference type="Proteomes" id="UP000248975">
    <property type="component" value="Unassembled WGS sequence"/>
</dbReference>
<feature type="transmembrane region" description="Helical" evidence="1">
    <location>
        <begin position="266"/>
        <end position="286"/>
    </location>
</feature>
<organism evidence="2 3">
    <name type="scientific">Cereibacter sphaeroides</name>
    <name type="common">Rhodobacter sphaeroides</name>
    <dbReference type="NCBI Taxonomy" id="1063"/>
    <lineage>
        <taxon>Bacteria</taxon>
        <taxon>Pseudomonadati</taxon>
        <taxon>Pseudomonadota</taxon>
        <taxon>Alphaproteobacteria</taxon>
        <taxon>Rhodobacterales</taxon>
        <taxon>Paracoccaceae</taxon>
        <taxon>Cereibacter</taxon>
    </lineage>
</organism>
<feature type="transmembrane region" description="Helical" evidence="1">
    <location>
        <begin position="64"/>
        <end position="97"/>
    </location>
</feature>
<evidence type="ECO:0008006" key="4">
    <source>
        <dbReference type="Google" id="ProtNLM"/>
    </source>
</evidence>
<feature type="transmembrane region" description="Helical" evidence="1">
    <location>
        <begin position="109"/>
        <end position="131"/>
    </location>
</feature>
<keyword evidence="1" id="KW-0472">Membrane</keyword>
<accession>A0A2W5S7A0</accession>
<keyword evidence="1" id="KW-1133">Transmembrane helix</keyword>
<protein>
    <recommendedName>
        <fullName evidence="4">DUF2157 domain-containing protein</fullName>
    </recommendedName>
</protein>
<name>A0A2W5S7A0_CERSP</name>
<feature type="transmembrane region" description="Helical" evidence="1">
    <location>
        <begin position="238"/>
        <end position="260"/>
    </location>
</feature>
<feature type="transmembrane region" description="Helical" evidence="1">
    <location>
        <begin position="319"/>
        <end position="337"/>
    </location>
</feature>
<reference evidence="2 3" key="1">
    <citation type="submission" date="2017-08" db="EMBL/GenBank/DDBJ databases">
        <title>Infants hospitalized years apart are colonized by the same room-sourced microbial strains.</title>
        <authorList>
            <person name="Brooks B."/>
            <person name="Olm M.R."/>
            <person name="Firek B.A."/>
            <person name="Baker R."/>
            <person name="Thomas B.C."/>
            <person name="Morowitz M.J."/>
            <person name="Banfield J.F."/>
        </authorList>
    </citation>
    <scope>NUCLEOTIDE SEQUENCE [LARGE SCALE GENOMIC DNA]</scope>
    <source>
        <strain evidence="2">S2_003_000_R2_11</strain>
    </source>
</reference>
<dbReference type="EMBL" id="QFQS01000002">
    <property type="protein sequence ID" value="PZQ97699.1"/>
    <property type="molecule type" value="Genomic_DNA"/>
</dbReference>
<gene>
    <name evidence="2" type="ORF">DI533_11030</name>
</gene>
<feature type="transmembrane region" description="Helical" evidence="1">
    <location>
        <begin position="137"/>
        <end position="155"/>
    </location>
</feature>
<comment type="caution">
    <text evidence="2">The sequence shown here is derived from an EMBL/GenBank/DDBJ whole genome shotgun (WGS) entry which is preliminary data.</text>
</comment>
<feature type="transmembrane region" description="Helical" evidence="1">
    <location>
        <begin position="208"/>
        <end position="226"/>
    </location>
</feature>
<feature type="transmembrane region" description="Helical" evidence="1">
    <location>
        <begin position="162"/>
        <end position="182"/>
    </location>
</feature>
<feature type="transmembrane region" description="Helical" evidence="1">
    <location>
        <begin position="291"/>
        <end position="307"/>
    </location>
</feature>
<evidence type="ECO:0000313" key="2">
    <source>
        <dbReference type="EMBL" id="PZQ97699.1"/>
    </source>
</evidence>